<dbReference type="Proteomes" id="UP000813824">
    <property type="component" value="Unassembled WGS sequence"/>
</dbReference>
<dbReference type="CDD" id="cd20557">
    <property type="entry name" value="CYCLIN_ScPCL1-like"/>
    <property type="match status" value="1"/>
</dbReference>
<proteinExistence type="predicted"/>
<evidence type="ECO:0000313" key="1">
    <source>
        <dbReference type="EMBL" id="KAH8101739.1"/>
    </source>
</evidence>
<comment type="caution">
    <text evidence="1">The sequence shown here is derived from an EMBL/GenBank/DDBJ whole genome shotgun (WGS) entry which is preliminary data.</text>
</comment>
<protein>
    <submittedName>
        <fullName evidence="1">Uncharacterized protein</fullName>
    </submittedName>
</protein>
<gene>
    <name evidence="1" type="ORF">BXZ70DRAFT_72866</name>
</gene>
<dbReference type="Gene3D" id="1.10.472.10">
    <property type="entry name" value="Cyclin-like"/>
    <property type="match status" value="1"/>
</dbReference>
<dbReference type="EMBL" id="JAEVFJ010000011">
    <property type="protein sequence ID" value="KAH8101739.1"/>
    <property type="molecule type" value="Genomic_DNA"/>
</dbReference>
<reference evidence="1" key="1">
    <citation type="journal article" date="2021" name="New Phytol.">
        <title>Evolutionary innovations through gain and loss of genes in the ectomycorrhizal Boletales.</title>
        <authorList>
            <person name="Wu G."/>
            <person name="Miyauchi S."/>
            <person name="Morin E."/>
            <person name="Kuo A."/>
            <person name="Drula E."/>
            <person name="Varga T."/>
            <person name="Kohler A."/>
            <person name="Feng B."/>
            <person name="Cao Y."/>
            <person name="Lipzen A."/>
            <person name="Daum C."/>
            <person name="Hundley H."/>
            <person name="Pangilinan J."/>
            <person name="Johnson J."/>
            <person name="Barry K."/>
            <person name="LaButti K."/>
            <person name="Ng V."/>
            <person name="Ahrendt S."/>
            <person name="Min B."/>
            <person name="Choi I.G."/>
            <person name="Park H."/>
            <person name="Plett J.M."/>
            <person name="Magnuson J."/>
            <person name="Spatafora J.W."/>
            <person name="Nagy L.G."/>
            <person name="Henrissat B."/>
            <person name="Grigoriev I.V."/>
            <person name="Yang Z.L."/>
            <person name="Xu J."/>
            <person name="Martin F.M."/>
        </authorList>
    </citation>
    <scope>NUCLEOTIDE SEQUENCE</scope>
    <source>
        <strain evidence="1">KKN 215</strain>
    </source>
</reference>
<organism evidence="1 2">
    <name type="scientific">Cristinia sonorae</name>
    <dbReference type="NCBI Taxonomy" id="1940300"/>
    <lineage>
        <taxon>Eukaryota</taxon>
        <taxon>Fungi</taxon>
        <taxon>Dikarya</taxon>
        <taxon>Basidiomycota</taxon>
        <taxon>Agaricomycotina</taxon>
        <taxon>Agaricomycetes</taxon>
        <taxon>Agaricomycetidae</taxon>
        <taxon>Agaricales</taxon>
        <taxon>Pleurotineae</taxon>
        <taxon>Stephanosporaceae</taxon>
        <taxon>Cristinia</taxon>
    </lineage>
</organism>
<name>A0A8K0UQL3_9AGAR</name>
<keyword evidence="2" id="KW-1185">Reference proteome</keyword>
<dbReference type="AlphaFoldDB" id="A0A8K0UQL3"/>
<evidence type="ECO:0000313" key="2">
    <source>
        <dbReference type="Proteomes" id="UP000813824"/>
    </source>
</evidence>
<sequence>MDGRCRPQSSVVSIYSLAICKRYVICLEQEALGLQWMGGYDLHFQRQVVSVECVVYNYRQATAPHRYLSTCTAPTSAIAVDHDICAHYCKIPIQLVAHNHPSCSSSEVPPPLLPPPPPPIERLSKDQYQPTADVCTNFLFDHFPWRTPYLVQVNATYPTKLARWISAFLTTMQLPLYVITAALGLLKRLNWCTSHDRKSGVVEKALAHELFVVACVIAQKTIMDHPRRSARNWVGGTYGQMNTRRIVLLEKEFLWCVGWGVHFGFEELRGVGIAYFERLRLRDEGFL</sequence>
<accession>A0A8K0UQL3</accession>